<evidence type="ECO:0000313" key="7">
    <source>
        <dbReference type="EMBL" id="TDR31493.1"/>
    </source>
</evidence>
<comment type="subcellular location">
    <subcellularLocation>
        <location evidence="6">Cytoplasm</location>
    </subcellularLocation>
</comment>
<dbReference type="Proteomes" id="UP000294480">
    <property type="component" value="Unassembled WGS sequence"/>
</dbReference>
<dbReference type="InterPro" id="IPR035958">
    <property type="entry name" value="SecB-like_sf"/>
</dbReference>
<evidence type="ECO:0000256" key="3">
    <source>
        <dbReference type="ARBA" id="ARBA00022927"/>
    </source>
</evidence>
<evidence type="ECO:0000256" key="6">
    <source>
        <dbReference type="HAMAP-Rule" id="MF_00821"/>
    </source>
</evidence>
<reference evidence="7 8" key="1">
    <citation type="submission" date="2019-03" db="EMBL/GenBank/DDBJ databases">
        <title>Genomic Encyclopedia of Type Strains, Phase IV (KMG-IV): sequencing the most valuable type-strain genomes for metagenomic binning, comparative biology and taxonomic classification.</title>
        <authorList>
            <person name="Goeker M."/>
        </authorList>
    </citation>
    <scope>NUCLEOTIDE SEQUENCE [LARGE SCALE GENOMIC DNA]</scope>
    <source>
        <strain evidence="7 8">DSM 102852</strain>
    </source>
</reference>
<proteinExistence type="inferred from homology"/>
<dbReference type="GO" id="GO:0051082">
    <property type="term" value="F:unfolded protein binding"/>
    <property type="evidence" value="ECO:0007669"/>
    <property type="project" value="InterPro"/>
</dbReference>
<dbReference type="PRINTS" id="PR01594">
    <property type="entry name" value="SECBCHAPRONE"/>
</dbReference>
<name>A0A4R6Y814_9BURK</name>
<organism evidence="7 8">
    <name type="scientific">Hydromonas duriensis</name>
    <dbReference type="NCBI Taxonomy" id="1527608"/>
    <lineage>
        <taxon>Bacteria</taxon>
        <taxon>Pseudomonadati</taxon>
        <taxon>Pseudomonadota</taxon>
        <taxon>Betaproteobacteria</taxon>
        <taxon>Burkholderiales</taxon>
        <taxon>Burkholderiaceae</taxon>
        <taxon>Hydromonas</taxon>
    </lineage>
</organism>
<accession>A0A4R6Y814</accession>
<keyword evidence="6" id="KW-0963">Cytoplasm</keyword>
<dbReference type="NCBIfam" id="TIGR00809">
    <property type="entry name" value="secB"/>
    <property type="match status" value="1"/>
</dbReference>
<evidence type="ECO:0000256" key="5">
    <source>
        <dbReference type="ARBA" id="ARBA00023186"/>
    </source>
</evidence>
<comment type="similarity">
    <text evidence="1 6">Belongs to the SecB family.</text>
</comment>
<dbReference type="GO" id="GO:0051262">
    <property type="term" value="P:protein tetramerization"/>
    <property type="evidence" value="ECO:0007669"/>
    <property type="project" value="InterPro"/>
</dbReference>
<gene>
    <name evidence="6" type="primary">secB</name>
    <name evidence="7" type="ORF">DFR44_10910</name>
</gene>
<comment type="caution">
    <text evidence="7">The sequence shown here is derived from an EMBL/GenBank/DDBJ whole genome shotgun (WGS) entry which is preliminary data.</text>
</comment>
<dbReference type="EMBL" id="SNZE01000009">
    <property type="protein sequence ID" value="TDR31493.1"/>
    <property type="molecule type" value="Genomic_DNA"/>
</dbReference>
<dbReference type="Pfam" id="PF02556">
    <property type="entry name" value="SecB"/>
    <property type="match status" value="1"/>
</dbReference>
<dbReference type="HAMAP" id="MF_00821">
    <property type="entry name" value="SecB"/>
    <property type="match status" value="1"/>
</dbReference>
<protein>
    <recommendedName>
        <fullName evidence="6">Protein-export protein SecB</fullName>
    </recommendedName>
</protein>
<sequence length="149" mass="16577">MTDQAQPTFDLRRVYLKDASLEMPNAPAVFLEGEAPQVAVEVSTEHTQLDTSAYEVEVSVTLTARLNDKVFFLIEAKQAGIFEIANLPDEQLEPVLHIVCPSMLYPYLRANVADLLTRATLPPLHLTEVNFEQFYQDKIGTAAPATTVQ</sequence>
<dbReference type="GO" id="GO:0015031">
    <property type="term" value="P:protein transport"/>
    <property type="evidence" value="ECO:0007669"/>
    <property type="project" value="UniProtKB-UniRule"/>
</dbReference>
<dbReference type="PANTHER" id="PTHR36918">
    <property type="match status" value="1"/>
</dbReference>
<dbReference type="Gene3D" id="3.10.420.10">
    <property type="entry name" value="SecB-like"/>
    <property type="match status" value="1"/>
</dbReference>
<dbReference type="AlphaFoldDB" id="A0A4R6Y814"/>
<dbReference type="GO" id="GO:0006457">
    <property type="term" value="P:protein folding"/>
    <property type="evidence" value="ECO:0007669"/>
    <property type="project" value="UniProtKB-UniRule"/>
</dbReference>
<comment type="function">
    <text evidence="6">One of the proteins required for the normal export of preproteins out of the cell cytoplasm. It is a molecular chaperone that binds to a subset of precursor proteins, maintaining them in a translocation-competent state. It also specifically binds to its receptor SecA.</text>
</comment>
<keyword evidence="2 6" id="KW-0813">Transport</keyword>
<dbReference type="GO" id="GO:0005737">
    <property type="term" value="C:cytoplasm"/>
    <property type="evidence" value="ECO:0007669"/>
    <property type="project" value="UniProtKB-SubCell"/>
</dbReference>
<evidence type="ECO:0000256" key="2">
    <source>
        <dbReference type="ARBA" id="ARBA00022448"/>
    </source>
</evidence>
<dbReference type="RefSeq" id="WP_133619862.1">
    <property type="nucleotide sequence ID" value="NZ_SNZE01000009.1"/>
</dbReference>
<dbReference type="PANTHER" id="PTHR36918:SF1">
    <property type="entry name" value="PROTEIN-EXPORT PROTEIN SECB"/>
    <property type="match status" value="1"/>
</dbReference>
<keyword evidence="3 6" id="KW-0653">Protein transport</keyword>
<dbReference type="InterPro" id="IPR003708">
    <property type="entry name" value="SecB"/>
</dbReference>
<evidence type="ECO:0000313" key="8">
    <source>
        <dbReference type="Proteomes" id="UP000294480"/>
    </source>
</evidence>
<evidence type="ECO:0000256" key="1">
    <source>
        <dbReference type="ARBA" id="ARBA00009990"/>
    </source>
</evidence>
<keyword evidence="5 6" id="KW-0143">Chaperone</keyword>
<dbReference type="SUPFAM" id="SSF54611">
    <property type="entry name" value="SecB-like"/>
    <property type="match status" value="1"/>
</dbReference>
<keyword evidence="4 6" id="KW-0811">Translocation</keyword>
<keyword evidence="8" id="KW-1185">Reference proteome</keyword>
<comment type="subunit">
    <text evidence="6">Homotetramer, a dimer of dimers. One homotetramer interacts with 1 SecA dimer.</text>
</comment>
<evidence type="ECO:0000256" key="4">
    <source>
        <dbReference type="ARBA" id="ARBA00023010"/>
    </source>
</evidence>
<dbReference type="OrthoDB" id="9795145at2"/>
<dbReference type="NCBIfam" id="NF004394">
    <property type="entry name" value="PRK05751.1-5"/>
    <property type="match status" value="1"/>
</dbReference>